<dbReference type="EMBL" id="JAVRRG010000018">
    <property type="protein sequence ID" value="KAK5097327.1"/>
    <property type="molecule type" value="Genomic_DNA"/>
</dbReference>
<evidence type="ECO:0000313" key="2">
    <source>
        <dbReference type="Proteomes" id="UP001345013"/>
    </source>
</evidence>
<organism evidence="1 2">
    <name type="scientific">Lithohypha guttulata</name>
    <dbReference type="NCBI Taxonomy" id="1690604"/>
    <lineage>
        <taxon>Eukaryota</taxon>
        <taxon>Fungi</taxon>
        <taxon>Dikarya</taxon>
        <taxon>Ascomycota</taxon>
        <taxon>Pezizomycotina</taxon>
        <taxon>Eurotiomycetes</taxon>
        <taxon>Chaetothyriomycetidae</taxon>
        <taxon>Chaetothyriales</taxon>
        <taxon>Trichomeriaceae</taxon>
        <taxon>Lithohypha</taxon>
    </lineage>
</organism>
<accession>A0ABR0KIN1</accession>
<name>A0ABR0KIN1_9EURO</name>
<reference evidence="1 2" key="1">
    <citation type="submission" date="2023-08" db="EMBL/GenBank/DDBJ databases">
        <title>Black Yeasts Isolated from many extreme environments.</title>
        <authorList>
            <person name="Coleine C."/>
            <person name="Stajich J.E."/>
            <person name="Selbmann L."/>
        </authorList>
    </citation>
    <scope>NUCLEOTIDE SEQUENCE [LARGE SCALE GENOMIC DNA]</scope>
    <source>
        <strain evidence="1 2">CCFEE 5885</strain>
    </source>
</reference>
<dbReference type="Proteomes" id="UP001345013">
    <property type="component" value="Unassembled WGS sequence"/>
</dbReference>
<gene>
    <name evidence="1" type="ORF">LTR24_002196</name>
</gene>
<protein>
    <submittedName>
        <fullName evidence="1">Uncharacterized protein</fullName>
    </submittedName>
</protein>
<proteinExistence type="predicted"/>
<comment type="caution">
    <text evidence="1">The sequence shown here is derived from an EMBL/GenBank/DDBJ whole genome shotgun (WGS) entry which is preliminary data.</text>
</comment>
<evidence type="ECO:0000313" key="1">
    <source>
        <dbReference type="EMBL" id="KAK5097327.1"/>
    </source>
</evidence>
<sequence>MGLIKTTVLLGSGIYLGKEYMKGRQIAREQQMNGALLYGAKDSSGWTYVTPGQQQQYQVPLPQSQGFTKS</sequence>
<keyword evidence="2" id="KW-1185">Reference proteome</keyword>